<dbReference type="InterPro" id="IPR000868">
    <property type="entry name" value="Isochorismatase-like_dom"/>
</dbReference>
<proteinExistence type="predicted"/>
<gene>
    <name evidence="3" type="ORF">P873_02435</name>
</gene>
<dbReference type="InterPro" id="IPR050272">
    <property type="entry name" value="Isochorismatase-like_hydrls"/>
</dbReference>
<dbReference type="Proteomes" id="UP000029391">
    <property type="component" value="Unassembled WGS sequence"/>
</dbReference>
<name>A0A091BLV2_9GAMM</name>
<comment type="caution">
    <text evidence="3">The sequence shown here is derived from an EMBL/GenBank/DDBJ whole genome shotgun (WGS) entry which is preliminary data.</text>
</comment>
<evidence type="ECO:0000313" key="4">
    <source>
        <dbReference type="Proteomes" id="UP000029391"/>
    </source>
</evidence>
<dbReference type="PANTHER" id="PTHR43540:SF6">
    <property type="entry name" value="ISOCHORISMATASE-LIKE DOMAIN-CONTAINING PROTEIN"/>
    <property type="match status" value="1"/>
</dbReference>
<keyword evidence="1" id="KW-0378">Hydrolase</keyword>
<sequence length="191" mass="20206">MTAPPRSALLLIDLINLFDFEGGTALARAAEATLPALQRLVQRFRAGGAPVIYANDNFAHWQMDFRELVATCCHPQARGAAIATALAPMPGDYFILKPKHSAFLATPLPVLLAKLDVRRLVLAGVAADACVLATAVDANAREFEVVVPRDAVASRTPALRDTALDLLQRSRAAKVTTAARIRLPAGSGAGS</sequence>
<organism evidence="3 4">
    <name type="scientific">Arenimonas composti TR7-09 = DSM 18010</name>
    <dbReference type="NCBI Taxonomy" id="1121013"/>
    <lineage>
        <taxon>Bacteria</taxon>
        <taxon>Pseudomonadati</taxon>
        <taxon>Pseudomonadota</taxon>
        <taxon>Gammaproteobacteria</taxon>
        <taxon>Lysobacterales</taxon>
        <taxon>Lysobacteraceae</taxon>
        <taxon>Arenimonas</taxon>
    </lineage>
</organism>
<dbReference type="GO" id="GO:0016787">
    <property type="term" value="F:hydrolase activity"/>
    <property type="evidence" value="ECO:0007669"/>
    <property type="project" value="UniProtKB-KW"/>
</dbReference>
<dbReference type="STRING" id="1121013.GCA_000426365_00642"/>
<protein>
    <recommendedName>
        <fullName evidence="2">Isochorismatase-like domain-containing protein</fullName>
    </recommendedName>
</protein>
<dbReference type="PANTHER" id="PTHR43540">
    <property type="entry name" value="PEROXYUREIDOACRYLATE/UREIDOACRYLATE AMIDOHYDROLASE-RELATED"/>
    <property type="match status" value="1"/>
</dbReference>
<evidence type="ECO:0000256" key="1">
    <source>
        <dbReference type="ARBA" id="ARBA00022801"/>
    </source>
</evidence>
<dbReference type="InterPro" id="IPR036380">
    <property type="entry name" value="Isochorismatase-like_sf"/>
</dbReference>
<accession>A0A091BLV2</accession>
<dbReference type="Pfam" id="PF00857">
    <property type="entry name" value="Isochorismatase"/>
    <property type="match status" value="1"/>
</dbReference>
<evidence type="ECO:0000313" key="3">
    <source>
        <dbReference type="EMBL" id="KFN45300.1"/>
    </source>
</evidence>
<dbReference type="OrthoDB" id="9807387at2"/>
<evidence type="ECO:0000259" key="2">
    <source>
        <dbReference type="Pfam" id="PF00857"/>
    </source>
</evidence>
<dbReference type="SUPFAM" id="SSF52499">
    <property type="entry name" value="Isochorismatase-like hydrolases"/>
    <property type="match status" value="1"/>
</dbReference>
<keyword evidence="4" id="KW-1185">Reference proteome</keyword>
<dbReference type="AlphaFoldDB" id="A0A091BLV2"/>
<dbReference type="Gene3D" id="3.40.50.850">
    <property type="entry name" value="Isochorismatase-like"/>
    <property type="match status" value="1"/>
</dbReference>
<feature type="domain" description="Isochorismatase-like" evidence="2">
    <location>
        <begin position="7"/>
        <end position="179"/>
    </location>
</feature>
<dbReference type="CDD" id="cd00431">
    <property type="entry name" value="cysteine_hydrolases"/>
    <property type="match status" value="1"/>
</dbReference>
<dbReference type="RefSeq" id="WP_026816123.1">
    <property type="nucleotide sequence ID" value="NZ_AUFF01000001.1"/>
</dbReference>
<reference evidence="3 4" key="1">
    <citation type="submission" date="2013-09" db="EMBL/GenBank/DDBJ databases">
        <title>Genome sequencing of Arenimonas composti.</title>
        <authorList>
            <person name="Chen F."/>
            <person name="Wang G."/>
        </authorList>
    </citation>
    <scope>NUCLEOTIDE SEQUENCE [LARGE SCALE GENOMIC DNA]</scope>
    <source>
        <strain evidence="3 4">TR7-09</strain>
    </source>
</reference>
<dbReference type="eggNOG" id="COG1335">
    <property type="taxonomic scope" value="Bacteria"/>
</dbReference>
<dbReference type="EMBL" id="AWXU01000095">
    <property type="protein sequence ID" value="KFN45300.1"/>
    <property type="molecule type" value="Genomic_DNA"/>
</dbReference>